<feature type="compositionally biased region" description="Low complexity" evidence="1">
    <location>
        <begin position="96"/>
        <end position="133"/>
    </location>
</feature>
<reference evidence="3 4" key="1">
    <citation type="submission" date="2020-04" db="EMBL/GenBank/DDBJ databases">
        <title>Knoellia sp. isolate from air conditioner.</title>
        <authorList>
            <person name="Chea S."/>
            <person name="Kim D.-U."/>
        </authorList>
    </citation>
    <scope>NUCLEOTIDE SEQUENCE [LARGE SCALE GENOMIC DNA]</scope>
    <source>
        <strain evidence="3 4">DB2414S</strain>
    </source>
</reference>
<proteinExistence type="predicted"/>
<sequence>MSKREPEFLDPGFEPGEFDRMERELRTTLAQETRRIRPADRLDAILHEANQAGPLTATGGHGTRRWLAPVAAAAAVAAIIGGIWWTGQDDQPTVSPPAGTSTAVTTAPTTATPSTSPTETATDQPTSATSTAGATRSTLLPVYYVGPIGDAKPTYKLFREFVTREIPAGTDVKTKVKLALVEATHAERFSNTDGYLQPWSGQTIGAVDVTADEITIDLATAGNPAAAATAEVRRLAVQELVWTAQAAIQDGNVPVRITVQGAPARLFGTISTDQPFTRPPSSESWRDLAPIWVVSPTRDEVPPRSKPVVVKGQATVFEATLAWQLTRGGASVRSGSAMASVGAPERGDYSIDLGRLPAGEYTISVTEPSAKDGSVAAQATRSFTVK</sequence>
<evidence type="ECO:0000256" key="1">
    <source>
        <dbReference type="SAM" id="MobiDB-lite"/>
    </source>
</evidence>
<evidence type="ECO:0000313" key="4">
    <source>
        <dbReference type="Proteomes" id="UP000588586"/>
    </source>
</evidence>
<feature type="domain" description="Bacterial spore germination immunoglobulin-like" evidence="2">
    <location>
        <begin position="291"/>
        <end position="374"/>
    </location>
</feature>
<dbReference type="InterPro" id="IPR018911">
    <property type="entry name" value="Gmad2_Ig-like_dom"/>
</dbReference>
<organism evidence="3 4">
    <name type="scientific">Knoellia koreensis</name>
    <dbReference type="NCBI Taxonomy" id="2730921"/>
    <lineage>
        <taxon>Bacteria</taxon>
        <taxon>Bacillati</taxon>
        <taxon>Actinomycetota</taxon>
        <taxon>Actinomycetes</taxon>
        <taxon>Micrococcales</taxon>
        <taxon>Intrasporangiaceae</taxon>
        <taxon>Knoellia</taxon>
    </lineage>
</organism>
<name>A0A849HAQ9_9MICO</name>
<feature type="region of interest" description="Disordered" evidence="1">
    <location>
        <begin position="90"/>
        <end position="133"/>
    </location>
</feature>
<dbReference type="Pfam" id="PF10648">
    <property type="entry name" value="Gmad2"/>
    <property type="match status" value="1"/>
</dbReference>
<evidence type="ECO:0000313" key="3">
    <source>
        <dbReference type="EMBL" id="NNM44498.1"/>
    </source>
</evidence>
<dbReference type="AlphaFoldDB" id="A0A849HAQ9"/>
<accession>A0A849HAQ9</accession>
<evidence type="ECO:0000259" key="2">
    <source>
        <dbReference type="Pfam" id="PF10648"/>
    </source>
</evidence>
<comment type="caution">
    <text evidence="3">The sequence shown here is derived from an EMBL/GenBank/DDBJ whole genome shotgun (WGS) entry which is preliminary data.</text>
</comment>
<gene>
    <name evidence="3" type="ORF">HJG52_00550</name>
</gene>
<protein>
    <recommendedName>
        <fullName evidence="2">Bacterial spore germination immunoglobulin-like domain-containing protein</fullName>
    </recommendedName>
</protein>
<dbReference type="RefSeq" id="WP_171241643.1">
    <property type="nucleotide sequence ID" value="NZ_JABEPQ010000001.1"/>
</dbReference>
<dbReference type="Proteomes" id="UP000588586">
    <property type="component" value="Unassembled WGS sequence"/>
</dbReference>
<keyword evidence="4" id="KW-1185">Reference proteome</keyword>
<dbReference type="EMBL" id="JABEPQ010000001">
    <property type="protein sequence ID" value="NNM44498.1"/>
    <property type="molecule type" value="Genomic_DNA"/>
</dbReference>